<keyword evidence="1" id="KW-0732">Signal</keyword>
<dbReference type="AlphaFoldDB" id="A0A1H7CMT1"/>
<dbReference type="Proteomes" id="UP000199379">
    <property type="component" value="Unassembled WGS sequence"/>
</dbReference>
<dbReference type="EMBL" id="FNYD01000008">
    <property type="protein sequence ID" value="SEJ90766.1"/>
    <property type="molecule type" value="Genomic_DNA"/>
</dbReference>
<feature type="signal peptide" evidence="1">
    <location>
        <begin position="1"/>
        <end position="20"/>
    </location>
</feature>
<evidence type="ECO:0000313" key="2">
    <source>
        <dbReference type="EMBL" id="SEJ90766.1"/>
    </source>
</evidence>
<feature type="chain" id="PRO_5011599332" description="MetA-pathway of phenol degradation" evidence="1">
    <location>
        <begin position="21"/>
        <end position="221"/>
    </location>
</feature>
<dbReference type="RefSeq" id="WP_092368557.1">
    <property type="nucleotide sequence ID" value="NZ_BMGV01000008.1"/>
</dbReference>
<evidence type="ECO:0008006" key="4">
    <source>
        <dbReference type="Google" id="ProtNLM"/>
    </source>
</evidence>
<dbReference type="OrthoDB" id="7857490at2"/>
<keyword evidence="3" id="KW-1185">Reference proteome</keyword>
<evidence type="ECO:0000256" key="1">
    <source>
        <dbReference type="SAM" id="SignalP"/>
    </source>
</evidence>
<evidence type="ECO:0000313" key="3">
    <source>
        <dbReference type="Proteomes" id="UP000199379"/>
    </source>
</evidence>
<gene>
    <name evidence="2" type="ORF">SAMN05444007_108205</name>
</gene>
<accession>A0A1H7CMT1</accession>
<reference evidence="2 3" key="1">
    <citation type="submission" date="2016-10" db="EMBL/GenBank/DDBJ databases">
        <authorList>
            <person name="de Groot N.N."/>
        </authorList>
    </citation>
    <scope>NUCLEOTIDE SEQUENCE [LARGE SCALE GENOMIC DNA]</scope>
    <source>
        <strain evidence="2 3">DSM 29340</strain>
    </source>
</reference>
<protein>
    <recommendedName>
        <fullName evidence="4">MetA-pathway of phenol degradation</fullName>
    </recommendedName>
</protein>
<dbReference type="STRING" id="1227549.SAMN05444007_108205"/>
<proteinExistence type="predicted"/>
<sequence length="221" mass="24521">MVRILFILLICLAAPHSARAGAWLREAGAGFLSVSGTGYHADPVWEYRSSLFAEWGLHRNMTLGLDADEYQLTSGHALLFARFPLYRGDGGGRAALEFGVGTHHWWDQWSPMYRGSVSYGKGFGGWLGAGWFAADLSLERRDGTDADLVKLDLTAGMSEGRRLNPMLQVETARPSGKEILWSVTPSVIVTLRDDLRLVLGAERRSAFPDSYGIKLSLWREF</sequence>
<organism evidence="2 3">
    <name type="scientific">Cribrihabitans marinus</name>
    <dbReference type="NCBI Taxonomy" id="1227549"/>
    <lineage>
        <taxon>Bacteria</taxon>
        <taxon>Pseudomonadati</taxon>
        <taxon>Pseudomonadota</taxon>
        <taxon>Alphaproteobacteria</taxon>
        <taxon>Rhodobacterales</taxon>
        <taxon>Paracoccaceae</taxon>
        <taxon>Cribrihabitans</taxon>
    </lineage>
</organism>
<name>A0A1H7CMT1_9RHOB</name>